<organism evidence="3 4">
    <name type="scientific">Rhododendron simsii</name>
    <name type="common">Sims's rhododendron</name>
    <dbReference type="NCBI Taxonomy" id="118357"/>
    <lineage>
        <taxon>Eukaryota</taxon>
        <taxon>Viridiplantae</taxon>
        <taxon>Streptophyta</taxon>
        <taxon>Embryophyta</taxon>
        <taxon>Tracheophyta</taxon>
        <taxon>Spermatophyta</taxon>
        <taxon>Magnoliopsida</taxon>
        <taxon>eudicotyledons</taxon>
        <taxon>Gunneridae</taxon>
        <taxon>Pentapetalae</taxon>
        <taxon>asterids</taxon>
        <taxon>Ericales</taxon>
        <taxon>Ericaceae</taxon>
        <taxon>Ericoideae</taxon>
        <taxon>Rhodoreae</taxon>
        <taxon>Rhododendron</taxon>
    </lineage>
</organism>
<reference evidence="3" key="1">
    <citation type="submission" date="2019-11" db="EMBL/GenBank/DDBJ databases">
        <authorList>
            <person name="Liu Y."/>
            <person name="Hou J."/>
            <person name="Li T.-Q."/>
            <person name="Guan C.-H."/>
            <person name="Wu X."/>
            <person name="Wu H.-Z."/>
            <person name="Ling F."/>
            <person name="Zhang R."/>
            <person name="Shi X.-G."/>
            <person name="Ren J.-P."/>
            <person name="Chen E.-F."/>
            <person name="Sun J.-M."/>
        </authorList>
    </citation>
    <scope>NUCLEOTIDE SEQUENCE</scope>
    <source>
        <strain evidence="3">Adult_tree_wgs_1</strain>
        <tissue evidence="3">Leaves</tissue>
    </source>
</reference>
<dbReference type="EMBL" id="WJXA01000007">
    <property type="protein sequence ID" value="KAF7139226.1"/>
    <property type="molecule type" value="Genomic_DNA"/>
</dbReference>
<evidence type="ECO:0000259" key="2">
    <source>
        <dbReference type="Pfam" id="PF04601"/>
    </source>
</evidence>
<dbReference type="SUPFAM" id="SSF50405">
    <property type="entry name" value="Actin-crosslinking proteins"/>
    <property type="match status" value="1"/>
</dbReference>
<dbReference type="InterPro" id="IPR007679">
    <property type="entry name" value="DUF569"/>
</dbReference>
<name>A0A834GU31_RHOSS</name>
<dbReference type="PANTHER" id="PTHR31205">
    <property type="entry name" value="ACTIN CROSS-LINKING PROTEIN (DUF569)"/>
    <property type="match status" value="1"/>
</dbReference>
<dbReference type="CDD" id="cd23340">
    <property type="entry name" value="beta-trefoil_FSCN_ACP-like"/>
    <property type="match status" value="1"/>
</dbReference>
<dbReference type="AlphaFoldDB" id="A0A834GU31"/>
<accession>A0A834GU31</accession>
<sequence>MKLSHDGLYLVAKDDQESVCLEREGLSKNAIWAVEFVNGKEDKNYVRFKSCYDRYLTASNVLLRQGSRERKVLQTLQQDEPCIDWEPIRDDFISWRFQTPFGSFLRRNWGLPPLWNPVTHDIPRRMRIHKVLWDVEVLEAMPKPPFSYPLPLPLPPDVNSDSPSPLPLLSNVNGDSSSPSNVNVPVDSSTPTVAPSKFGKDEQQVAWPLPRPPISLIGHK</sequence>
<evidence type="ECO:0000313" key="3">
    <source>
        <dbReference type="EMBL" id="KAF7139226.1"/>
    </source>
</evidence>
<evidence type="ECO:0000313" key="4">
    <source>
        <dbReference type="Proteomes" id="UP000626092"/>
    </source>
</evidence>
<feature type="region of interest" description="Disordered" evidence="1">
    <location>
        <begin position="159"/>
        <end position="220"/>
    </location>
</feature>
<protein>
    <recommendedName>
        <fullName evidence="2">DUF569 domain-containing protein</fullName>
    </recommendedName>
</protein>
<dbReference type="InterPro" id="IPR008999">
    <property type="entry name" value="Actin-crosslinking"/>
</dbReference>
<comment type="caution">
    <text evidence="3">The sequence shown here is derived from an EMBL/GenBank/DDBJ whole genome shotgun (WGS) entry which is preliminary data.</text>
</comment>
<evidence type="ECO:0000256" key="1">
    <source>
        <dbReference type="SAM" id="MobiDB-lite"/>
    </source>
</evidence>
<proteinExistence type="predicted"/>
<gene>
    <name evidence="3" type="ORF">RHSIM_Rhsim07G0191200</name>
</gene>
<dbReference type="PANTHER" id="PTHR31205:SF77">
    <property type="entry name" value="CROSS-LINKING PROTEIN, PUTATIVE (DUF569)-RELATED"/>
    <property type="match status" value="1"/>
</dbReference>
<dbReference type="Proteomes" id="UP000626092">
    <property type="component" value="Unassembled WGS sequence"/>
</dbReference>
<feature type="domain" description="DUF569" evidence="2">
    <location>
        <begin position="5"/>
        <end position="133"/>
    </location>
</feature>
<feature type="compositionally biased region" description="Low complexity" evidence="1">
    <location>
        <begin position="159"/>
        <end position="189"/>
    </location>
</feature>
<dbReference type="Gene3D" id="2.80.10.50">
    <property type="match status" value="1"/>
</dbReference>
<dbReference type="OrthoDB" id="1621086at2759"/>
<keyword evidence="4" id="KW-1185">Reference proteome</keyword>
<dbReference type="Pfam" id="PF04601">
    <property type="entry name" value="DUF569"/>
    <property type="match status" value="1"/>
</dbReference>